<evidence type="ECO:0000313" key="1">
    <source>
        <dbReference type="EMBL" id="CAG6654559.1"/>
    </source>
</evidence>
<organism evidence="1">
    <name type="scientific">Cacopsylla melanoneura</name>
    <dbReference type="NCBI Taxonomy" id="428564"/>
    <lineage>
        <taxon>Eukaryota</taxon>
        <taxon>Metazoa</taxon>
        <taxon>Ecdysozoa</taxon>
        <taxon>Arthropoda</taxon>
        <taxon>Hexapoda</taxon>
        <taxon>Insecta</taxon>
        <taxon>Pterygota</taxon>
        <taxon>Neoptera</taxon>
        <taxon>Paraneoptera</taxon>
        <taxon>Hemiptera</taxon>
        <taxon>Sternorrhyncha</taxon>
        <taxon>Psylloidea</taxon>
        <taxon>Psyllidae</taxon>
        <taxon>Psyllinae</taxon>
        <taxon>Cacopsylla</taxon>
    </lineage>
</organism>
<reference evidence="1" key="1">
    <citation type="submission" date="2021-05" db="EMBL/GenBank/DDBJ databases">
        <authorList>
            <person name="Alioto T."/>
            <person name="Alioto T."/>
            <person name="Gomez Garrido J."/>
        </authorList>
    </citation>
    <scope>NUCLEOTIDE SEQUENCE</scope>
</reference>
<accession>A0A8D8WE33</accession>
<protein>
    <submittedName>
        <fullName evidence="1">Uncharacterized protein</fullName>
    </submittedName>
</protein>
<name>A0A8D8WE33_9HEMI</name>
<dbReference type="AlphaFoldDB" id="A0A8D8WE33"/>
<proteinExistence type="predicted"/>
<sequence>MFPHELERRSPTSGFEVNRANHWKTKILKIVLQYINKPIWEPGASNHLVLQNLQVEGSNPVRNFPGRSVVVVPYRLDIRGMSLYETKSRTKHWCLNKIIK</sequence>
<dbReference type="EMBL" id="HBUF01178211">
    <property type="protein sequence ID" value="CAG6654559.1"/>
    <property type="molecule type" value="Transcribed_RNA"/>
</dbReference>